<feature type="transmembrane region" description="Helical" evidence="5">
    <location>
        <begin position="183"/>
        <end position="207"/>
    </location>
</feature>
<organism evidence="8 9">
    <name type="scientific">Urocitellus parryii</name>
    <name type="common">Arctic ground squirrel</name>
    <name type="synonym">Spermophilus parryii</name>
    <dbReference type="NCBI Taxonomy" id="9999"/>
    <lineage>
        <taxon>Eukaryota</taxon>
        <taxon>Metazoa</taxon>
        <taxon>Chordata</taxon>
        <taxon>Craniata</taxon>
        <taxon>Vertebrata</taxon>
        <taxon>Euteleostomi</taxon>
        <taxon>Mammalia</taxon>
        <taxon>Eutheria</taxon>
        <taxon>Euarchontoglires</taxon>
        <taxon>Glires</taxon>
        <taxon>Rodentia</taxon>
        <taxon>Sciuromorpha</taxon>
        <taxon>Sciuridae</taxon>
        <taxon>Xerinae</taxon>
        <taxon>Marmotini</taxon>
        <taxon>Urocitellus</taxon>
    </lineage>
</organism>
<evidence type="ECO:0000259" key="7">
    <source>
        <dbReference type="PROSITE" id="PS50835"/>
    </source>
</evidence>
<gene>
    <name evidence="8" type="primary">LOC113199977</name>
</gene>
<dbReference type="InterPro" id="IPR007110">
    <property type="entry name" value="Ig-like_dom"/>
</dbReference>
<dbReference type="Gene3D" id="2.60.40.10">
    <property type="entry name" value="Immunoglobulins"/>
    <property type="match status" value="1"/>
</dbReference>
<dbReference type="PROSITE" id="PS50835">
    <property type="entry name" value="IG_LIKE"/>
    <property type="match status" value="1"/>
</dbReference>
<dbReference type="GO" id="GO:0042288">
    <property type="term" value="F:MHC class I protein binding"/>
    <property type="evidence" value="ECO:0007669"/>
    <property type="project" value="TreeGrafter"/>
</dbReference>
<dbReference type="InterPro" id="IPR013783">
    <property type="entry name" value="Ig-like_fold"/>
</dbReference>
<dbReference type="AlphaFoldDB" id="A0A8D2HX51"/>
<evidence type="ECO:0000256" key="5">
    <source>
        <dbReference type="SAM" id="Phobius"/>
    </source>
</evidence>
<dbReference type="GeneID" id="113199977"/>
<evidence type="ECO:0000256" key="4">
    <source>
        <dbReference type="ARBA" id="ARBA00023136"/>
    </source>
</evidence>
<reference evidence="8" key="2">
    <citation type="submission" date="2025-09" db="UniProtKB">
        <authorList>
            <consortium name="Ensembl"/>
        </authorList>
    </citation>
    <scope>IDENTIFICATION</scope>
</reference>
<evidence type="ECO:0000313" key="8">
    <source>
        <dbReference type="Ensembl" id="ENSUPAP00010022707.1"/>
    </source>
</evidence>
<keyword evidence="3 5" id="KW-1133">Transmembrane helix</keyword>
<evidence type="ECO:0000256" key="1">
    <source>
        <dbReference type="ARBA" id="ARBA00004167"/>
    </source>
</evidence>
<dbReference type="GO" id="GO:0016020">
    <property type="term" value="C:membrane"/>
    <property type="evidence" value="ECO:0007669"/>
    <property type="project" value="UniProtKB-SubCell"/>
</dbReference>
<keyword evidence="4 5" id="KW-0472">Membrane</keyword>
<feature type="signal peptide" evidence="6">
    <location>
        <begin position="1"/>
        <end position="18"/>
    </location>
</feature>
<dbReference type="SUPFAM" id="SSF48726">
    <property type="entry name" value="Immunoglobulin"/>
    <property type="match status" value="1"/>
</dbReference>
<dbReference type="Pfam" id="PF07686">
    <property type="entry name" value="V-set"/>
    <property type="match status" value="1"/>
</dbReference>
<keyword evidence="9" id="KW-1185">Reference proteome</keyword>
<dbReference type="PANTHER" id="PTHR15549">
    <property type="entry name" value="PAIRED IMMUNOGLOBULIN-LIKE TYPE 2 RECEPTOR"/>
    <property type="match status" value="1"/>
</dbReference>
<name>A0A8D2HX51_UROPR</name>
<dbReference type="GeneTree" id="ENSGT00390000008831"/>
<sequence>MGCVLLLLLLLPTASLKAGYSAACSKGYLYGVSQPEHLEAPKGDSITISFTFCYSWVLAKNPDVSISWRRKEFHGPFFYNHTTSFIHEDYKNRLSLNWKKGQNSGSLIIQNLREEDESTYFCRVQLNTKEGTKQWQSVKGTTVSITHIAKTTMQTPISKTSKTTTGIEVTESKKRSGSQPLSLGAAVGVALAIAVFVTAILALMVFLRWKRRRDQPTKAQSPASERFSNTEEQYENVEYRGHNIHLKVKPEESNSNLALKEEDNIVYASLSLSNLTLPGAAPSHTLHGGSPEKSLYSVLKT</sequence>
<protein>
    <recommendedName>
        <fullName evidence="7">Ig-like domain-containing protein</fullName>
    </recommendedName>
</protein>
<keyword evidence="2 5" id="KW-0812">Transmembrane</keyword>
<accession>A0A8D2HX51</accession>
<evidence type="ECO:0000256" key="2">
    <source>
        <dbReference type="ARBA" id="ARBA00022692"/>
    </source>
</evidence>
<dbReference type="InterPro" id="IPR013106">
    <property type="entry name" value="Ig_V-set"/>
</dbReference>
<evidence type="ECO:0000256" key="3">
    <source>
        <dbReference type="ARBA" id="ARBA00022989"/>
    </source>
</evidence>
<dbReference type="PANTHER" id="PTHR15549:SF26">
    <property type="entry name" value="AXIAL BUDDING PATTERN PROTEIN 2-RELATED"/>
    <property type="match status" value="1"/>
</dbReference>
<reference evidence="8" key="1">
    <citation type="submission" date="2025-08" db="UniProtKB">
        <authorList>
            <consortium name="Ensembl"/>
        </authorList>
    </citation>
    <scope>IDENTIFICATION</scope>
</reference>
<dbReference type="Proteomes" id="UP000694417">
    <property type="component" value="Unplaced"/>
</dbReference>
<dbReference type="InterPro" id="IPR036179">
    <property type="entry name" value="Ig-like_dom_sf"/>
</dbReference>
<dbReference type="InterPro" id="IPR003599">
    <property type="entry name" value="Ig_sub"/>
</dbReference>
<dbReference type="GO" id="GO:0071944">
    <property type="term" value="C:cell periphery"/>
    <property type="evidence" value="ECO:0007669"/>
    <property type="project" value="UniProtKB-ARBA"/>
</dbReference>
<dbReference type="RefSeq" id="XP_026268988.1">
    <property type="nucleotide sequence ID" value="XM_026413203.1"/>
</dbReference>
<feature type="chain" id="PRO_5034444794" description="Ig-like domain-containing protein" evidence="6">
    <location>
        <begin position="19"/>
        <end position="301"/>
    </location>
</feature>
<dbReference type="Ensembl" id="ENSUPAT00010025845.1">
    <property type="protein sequence ID" value="ENSUPAP00010022707.1"/>
    <property type="gene ID" value="ENSUPAG00010018022.1"/>
</dbReference>
<proteinExistence type="predicted"/>
<dbReference type="InterPro" id="IPR051694">
    <property type="entry name" value="Immunoregulatory_rcpt-like"/>
</dbReference>
<evidence type="ECO:0000256" key="6">
    <source>
        <dbReference type="SAM" id="SignalP"/>
    </source>
</evidence>
<evidence type="ECO:0000313" key="9">
    <source>
        <dbReference type="Proteomes" id="UP000694417"/>
    </source>
</evidence>
<feature type="domain" description="Ig-like" evidence="7">
    <location>
        <begin position="12"/>
        <end position="139"/>
    </location>
</feature>
<dbReference type="SMART" id="SM00409">
    <property type="entry name" value="IG"/>
    <property type="match status" value="1"/>
</dbReference>
<keyword evidence="6" id="KW-0732">Signal</keyword>
<comment type="subcellular location">
    <subcellularLocation>
        <location evidence="1">Membrane</location>
        <topology evidence="1">Single-pass membrane protein</topology>
    </subcellularLocation>
</comment>